<dbReference type="AlphaFoldDB" id="A0A9D2CGH3"/>
<dbReference type="GO" id="GO:0006071">
    <property type="term" value="P:glycerol metabolic process"/>
    <property type="evidence" value="ECO:0007669"/>
    <property type="project" value="InterPro"/>
</dbReference>
<dbReference type="SMART" id="SM01121">
    <property type="entry name" value="Dak1_2"/>
    <property type="match status" value="1"/>
</dbReference>
<dbReference type="Proteomes" id="UP000824135">
    <property type="component" value="Unassembled WGS sequence"/>
</dbReference>
<name>A0A9D2CGH3_9FIRM</name>
<dbReference type="GO" id="GO:0004371">
    <property type="term" value="F:glycerone kinase activity"/>
    <property type="evidence" value="ECO:0007669"/>
    <property type="project" value="InterPro"/>
</dbReference>
<dbReference type="Pfam" id="PF21645">
    <property type="entry name" value="FakA-like_M"/>
    <property type="match status" value="1"/>
</dbReference>
<dbReference type="SUPFAM" id="SSF101473">
    <property type="entry name" value="DhaL-like"/>
    <property type="match status" value="1"/>
</dbReference>
<dbReference type="InterPro" id="IPR050270">
    <property type="entry name" value="DegV_domain_contain"/>
</dbReference>
<dbReference type="InterPro" id="IPR048394">
    <property type="entry name" value="FakA-like_M"/>
</dbReference>
<dbReference type="Pfam" id="PF02734">
    <property type="entry name" value="Dak2"/>
    <property type="match status" value="1"/>
</dbReference>
<gene>
    <name evidence="2" type="ORF">H9728_04665</name>
</gene>
<evidence type="ECO:0000313" key="3">
    <source>
        <dbReference type="Proteomes" id="UP000824135"/>
    </source>
</evidence>
<dbReference type="InterPro" id="IPR004007">
    <property type="entry name" value="DhaL_dom"/>
</dbReference>
<dbReference type="InterPro" id="IPR036117">
    <property type="entry name" value="DhaL_dom_sf"/>
</dbReference>
<comment type="caution">
    <text evidence="2">The sequence shown here is derived from an EMBL/GenBank/DDBJ whole genome shotgun (WGS) entry which is preliminary data.</text>
</comment>
<accession>A0A9D2CGH3</accession>
<feature type="domain" description="DhaL" evidence="1">
    <location>
        <begin position="8"/>
        <end position="200"/>
    </location>
</feature>
<dbReference type="PANTHER" id="PTHR33434">
    <property type="entry name" value="DEGV DOMAIN-CONTAINING PROTEIN DR_1986-RELATED"/>
    <property type="match status" value="1"/>
</dbReference>
<evidence type="ECO:0000313" key="2">
    <source>
        <dbReference type="EMBL" id="HIY78316.1"/>
    </source>
</evidence>
<organism evidence="2 3">
    <name type="scientific">Candidatus Borkfalkia excrementavium</name>
    <dbReference type="NCBI Taxonomy" id="2838505"/>
    <lineage>
        <taxon>Bacteria</taxon>
        <taxon>Bacillati</taxon>
        <taxon>Bacillota</taxon>
        <taxon>Clostridia</taxon>
        <taxon>Christensenellales</taxon>
        <taxon>Christensenellaceae</taxon>
        <taxon>Candidatus Borkfalkia</taxon>
    </lineage>
</organism>
<dbReference type="InterPro" id="IPR019986">
    <property type="entry name" value="YloV-like"/>
</dbReference>
<sequence>MPKTVNSTDFRRMIISGAKVLEINRTKVDSLNVFPVPDGDTGTNMSLTIQSAVKELSVCSSNRLSEICDAVSKGALKGARGNSGVILSQLFRGMCSEIKNCEEITVKVFAKAMENGTKVAYSAVSKPKEGTMLTVARLMSEFAKASCSKYRDFAAFLTDVIKKGEEALAKTPELLPVLKKAGVVDSGGMGLLCVYRGFLMVVTGEEVSDDVSDLADAAKAEEDVFGDNSDIINLDLGEIDFAYCTEFFIINLKKQTTLADIDKLKERLMEIGDSVICIGDLELVKVHVHTNNPGQALSYAVELGELDRVKIENMLEQNRALRAKREAEKKEMGMLAVCAGEGIAEIFKDLLVDGVIEGGQTMNPSANDIAAAVQKINAEHVFVFPNNKNIILAAEQAKALVSNRTIHVIPTKNIPQGFAAALAFNPEATAEENKTDMIHSMDNVKAGQVTYAVRSTTVNGFHLKEGDIIGLDDKKILAKGSNAEDTMLALIDKLKENTHEIITLYYGKDVREEDAEALAEKVAEKFPDCDVDFHYGGQPVYYYIVSLE</sequence>
<dbReference type="NCBIfam" id="TIGR03599">
    <property type="entry name" value="YloV"/>
    <property type="match status" value="1"/>
</dbReference>
<dbReference type="InterPro" id="IPR033470">
    <property type="entry name" value="FakA-like_C"/>
</dbReference>
<dbReference type="PROSITE" id="PS51480">
    <property type="entry name" value="DHAL"/>
    <property type="match status" value="1"/>
</dbReference>
<proteinExistence type="predicted"/>
<dbReference type="Gene3D" id="1.25.40.340">
    <property type="match status" value="1"/>
</dbReference>
<evidence type="ECO:0000259" key="1">
    <source>
        <dbReference type="PROSITE" id="PS51480"/>
    </source>
</evidence>
<reference evidence="2" key="2">
    <citation type="submission" date="2021-04" db="EMBL/GenBank/DDBJ databases">
        <authorList>
            <person name="Gilroy R."/>
        </authorList>
    </citation>
    <scope>NUCLEOTIDE SEQUENCE</scope>
    <source>
        <strain evidence="2">CHK199-9574</strain>
    </source>
</reference>
<dbReference type="SMART" id="SM01120">
    <property type="entry name" value="Dak2"/>
    <property type="match status" value="1"/>
</dbReference>
<protein>
    <submittedName>
        <fullName evidence="2">DAK2 domain-containing protein</fullName>
    </submittedName>
</protein>
<reference evidence="2" key="1">
    <citation type="journal article" date="2021" name="PeerJ">
        <title>Extensive microbial diversity within the chicken gut microbiome revealed by metagenomics and culture.</title>
        <authorList>
            <person name="Gilroy R."/>
            <person name="Ravi A."/>
            <person name="Getino M."/>
            <person name="Pursley I."/>
            <person name="Horton D.L."/>
            <person name="Alikhan N.F."/>
            <person name="Baker D."/>
            <person name="Gharbi K."/>
            <person name="Hall N."/>
            <person name="Watson M."/>
            <person name="Adriaenssens E.M."/>
            <person name="Foster-Nyarko E."/>
            <person name="Jarju S."/>
            <person name="Secka A."/>
            <person name="Antonio M."/>
            <person name="Oren A."/>
            <person name="Chaudhuri R.R."/>
            <person name="La Ragione R."/>
            <person name="Hildebrand F."/>
            <person name="Pallen M.J."/>
        </authorList>
    </citation>
    <scope>NUCLEOTIDE SEQUENCE</scope>
    <source>
        <strain evidence="2">CHK199-9574</strain>
    </source>
</reference>
<dbReference type="Pfam" id="PF13684">
    <property type="entry name" value="FakA-like_C"/>
    <property type="match status" value="1"/>
</dbReference>
<dbReference type="PANTHER" id="PTHR33434:SF4">
    <property type="entry name" value="PHOSPHATASE PROTEIN"/>
    <property type="match status" value="1"/>
</dbReference>
<dbReference type="EMBL" id="DXCO01000034">
    <property type="protein sequence ID" value="HIY78316.1"/>
    <property type="molecule type" value="Genomic_DNA"/>
</dbReference>